<dbReference type="PANTHER" id="PTHR43434">
    <property type="entry name" value="PHOSPHOGLYCOLATE PHOSPHATASE"/>
    <property type="match status" value="1"/>
</dbReference>
<dbReference type="SFLD" id="SFLDG01129">
    <property type="entry name" value="C1.5:_HAD__Beta-PGM__Phosphata"/>
    <property type="match status" value="1"/>
</dbReference>
<dbReference type="PATRIC" id="fig|1423808.3.peg.1591"/>
<dbReference type="NCBIfam" id="TIGR01549">
    <property type="entry name" value="HAD-SF-IA-v1"/>
    <property type="match status" value="1"/>
</dbReference>
<dbReference type="Pfam" id="PF13419">
    <property type="entry name" value="HAD_2"/>
    <property type="match status" value="1"/>
</dbReference>
<keyword evidence="2" id="KW-1185">Reference proteome</keyword>
<dbReference type="InterPro" id="IPR050155">
    <property type="entry name" value="HAD-like_hydrolase_sf"/>
</dbReference>
<sequence length="213" mass="24351">MINQLFWDFDGTLFDTYPKMVAAFVQALGDLGIDDVEIDQHQIYVIMRQHDVGTAIRKFSSFYGIEEKQLRKLNKKYQTELVEDALPFPGAKEVLELAISMNGRNFLLTHRDDQAKSMLKKFDLLEDFSDFVTSDQNFPRKPKPDSINWLIKSNEVDRKKAIMIGDRKLDVAAGHNANIASCLFDPDGIIVDSGNPEIRVTEINELVPWLTNK</sequence>
<evidence type="ECO:0000313" key="2">
    <source>
        <dbReference type="Proteomes" id="UP000051581"/>
    </source>
</evidence>
<dbReference type="GO" id="GO:0005829">
    <property type="term" value="C:cytosol"/>
    <property type="evidence" value="ECO:0007669"/>
    <property type="project" value="TreeGrafter"/>
</dbReference>
<dbReference type="InterPro" id="IPR036412">
    <property type="entry name" value="HAD-like_sf"/>
</dbReference>
<dbReference type="SFLD" id="SFLDS00003">
    <property type="entry name" value="Haloacid_Dehalogenase"/>
    <property type="match status" value="1"/>
</dbReference>
<dbReference type="InterPro" id="IPR023214">
    <property type="entry name" value="HAD_sf"/>
</dbReference>
<name>A0A0R1KZC4_9LACO</name>
<dbReference type="InterPro" id="IPR041492">
    <property type="entry name" value="HAD_2"/>
</dbReference>
<protein>
    <submittedName>
        <fullName evidence="1">HAD-superfamily hydrolase</fullName>
    </submittedName>
</protein>
<gene>
    <name evidence="1" type="ORF">FD17_GL001570</name>
</gene>
<dbReference type="RefSeq" id="WP_057823600.1">
    <property type="nucleotide sequence ID" value="NZ_AZEA01000003.1"/>
</dbReference>
<dbReference type="GO" id="GO:0008967">
    <property type="term" value="F:phosphoglycolate phosphatase activity"/>
    <property type="evidence" value="ECO:0007669"/>
    <property type="project" value="TreeGrafter"/>
</dbReference>
<organism evidence="1 2">
    <name type="scientific">Lentilactobacillus sunkii DSM 19904</name>
    <dbReference type="NCBI Taxonomy" id="1423808"/>
    <lineage>
        <taxon>Bacteria</taxon>
        <taxon>Bacillati</taxon>
        <taxon>Bacillota</taxon>
        <taxon>Bacilli</taxon>
        <taxon>Lactobacillales</taxon>
        <taxon>Lactobacillaceae</taxon>
        <taxon>Lentilactobacillus</taxon>
    </lineage>
</organism>
<reference evidence="1 2" key="1">
    <citation type="journal article" date="2015" name="Genome Announc.">
        <title>Expanding the biotechnology potential of lactobacilli through comparative genomics of 213 strains and associated genera.</title>
        <authorList>
            <person name="Sun Z."/>
            <person name="Harris H.M."/>
            <person name="McCann A."/>
            <person name="Guo C."/>
            <person name="Argimon S."/>
            <person name="Zhang W."/>
            <person name="Yang X."/>
            <person name="Jeffery I.B."/>
            <person name="Cooney J.C."/>
            <person name="Kagawa T.F."/>
            <person name="Liu W."/>
            <person name="Song Y."/>
            <person name="Salvetti E."/>
            <person name="Wrobel A."/>
            <person name="Rasinkangas P."/>
            <person name="Parkhill J."/>
            <person name="Rea M.C."/>
            <person name="O'Sullivan O."/>
            <person name="Ritari J."/>
            <person name="Douillard F.P."/>
            <person name="Paul Ross R."/>
            <person name="Yang R."/>
            <person name="Briner A.E."/>
            <person name="Felis G.E."/>
            <person name="de Vos W.M."/>
            <person name="Barrangou R."/>
            <person name="Klaenhammer T.R."/>
            <person name="Caufield P.W."/>
            <person name="Cui Y."/>
            <person name="Zhang H."/>
            <person name="O'Toole P.W."/>
        </authorList>
    </citation>
    <scope>NUCLEOTIDE SEQUENCE [LARGE SCALE GENOMIC DNA]</scope>
    <source>
        <strain evidence="1 2">DSM 19904</strain>
    </source>
</reference>
<dbReference type="InterPro" id="IPR006439">
    <property type="entry name" value="HAD-SF_hydro_IA"/>
</dbReference>
<proteinExistence type="predicted"/>
<evidence type="ECO:0000313" key="1">
    <source>
        <dbReference type="EMBL" id="KRK89085.1"/>
    </source>
</evidence>
<dbReference type="GO" id="GO:0006281">
    <property type="term" value="P:DNA repair"/>
    <property type="evidence" value="ECO:0007669"/>
    <property type="project" value="TreeGrafter"/>
</dbReference>
<dbReference type="Proteomes" id="UP000051581">
    <property type="component" value="Unassembled WGS sequence"/>
</dbReference>
<dbReference type="AlphaFoldDB" id="A0A0R1KZC4"/>
<comment type="caution">
    <text evidence="1">The sequence shown here is derived from an EMBL/GenBank/DDBJ whole genome shotgun (WGS) entry which is preliminary data.</text>
</comment>
<keyword evidence="1" id="KW-0378">Hydrolase</keyword>
<dbReference type="PANTHER" id="PTHR43434:SF25">
    <property type="entry name" value="PHOSPHOGLYCOLATE PHOSPHATASE"/>
    <property type="match status" value="1"/>
</dbReference>
<accession>A0A0R1KZC4</accession>
<dbReference type="EMBL" id="AZEA01000003">
    <property type="protein sequence ID" value="KRK89085.1"/>
    <property type="molecule type" value="Genomic_DNA"/>
</dbReference>
<dbReference type="SUPFAM" id="SSF56784">
    <property type="entry name" value="HAD-like"/>
    <property type="match status" value="1"/>
</dbReference>
<dbReference type="Gene3D" id="1.10.150.240">
    <property type="entry name" value="Putative phosphatase, domain 2"/>
    <property type="match status" value="1"/>
</dbReference>
<dbReference type="InterPro" id="IPR023198">
    <property type="entry name" value="PGP-like_dom2"/>
</dbReference>
<dbReference type="Gene3D" id="3.40.50.1000">
    <property type="entry name" value="HAD superfamily/HAD-like"/>
    <property type="match status" value="1"/>
</dbReference>
<dbReference type="OrthoDB" id="9807630at2"/>